<dbReference type="GO" id="GO:0022857">
    <property type="term" value="F:transmembrane transporter activity"/>
    <property type="evidence" value="ECO:0007669"/>
    <property type="project" value="InterPro"/>
</dbReference>
<comment type="subcellular location">
    <subcellularLocation>
        <location evidence="1">Cell membrane</location>
        <topology evidence="1">Multi-pass membrane protein</topology>
    </subcellularLocation>
</comment>
<feature type="transmembrane region" description="Helical" evidence="6">
    <location>
        <begin position="171"/>
        <end position="190"/>
    </location>
</feature>
<evidence type="ECO:0000259" key="7">
    <source>
        <dbReference type="PROSITE" id="PS50850"/>
    </source>
</evidence>
<dbReference type="PANTHER" id="PTHR43124:SF3">
    <property type="entry name" value="CHLORAMPHENICOL EFFLUX PUMP RV0191"/>
    <property type="match status" value="1"/>
</dbReference>
<dbReference type="InterPro" id="IPR036259">
    <property type="entry name" value="MFS_trans_sf"/>
</dbReference>
<dbReference type="GeneID" id="76213412"/>
<dbReference type="InterPro" id="IPR050189">
    <property type="entry name" value="MFS_Efflux_Transporters"/>
</dbReference>
<accession>A0AAX2DDH1</accession>
<dbReference type="Pfam" id="PF07690">
    <property type="entry name" value="MFS_1"/>
    <property type="match status" value="1"/>
</dbReference>
<sequence length="415" mass="43931">MSRYSPVNDQGKWLALCLCFLATVAIFIPYVGYSTQIVTMMTDLNMTYTMVGTLASASAVAGGIILPFAGILVDRWGAKKITVLGLLISAIGQVAFAYVPSFEAMLMSRIFLGAGIPLLFIGPYTLALRWFEQSGKTGVAMGAMLATDGIGTLLALYAYSHLLNAYGWRDGSALGAIALVVTMLVSLFFLKEPRHFATPATQAEIGKSSVIRDFMAALIHRNVLVAAVFLVGVWGSYAVAIYWVPTILMEENGWSESDAGLIGALYPLVGMICAVTFGLMSDRLGRRKPLMLISGVGMTVAFFGCAAALSMKNYPLLAGMLPISGLFAYGGIPLAYCLAADSVGIKLAATANGIIMSLGFLLGGVVYPMVLGVIKDVTGQYTDGFIAASVSLVVLNIVAILFAREHVATARPAYS</sequence>
<dbReference type="EMBL" id="LT629790">
    <property type="protein sequence ID" value="SDU57692.1"/>
    <property type="molecule type" value="Genomic_DNA"/>
</dbReference>
<feature type="transmembrane region" description="Helical" evidence="6">
    <location>
        <begin position="385"/>
        <end position="403"/>
    </location>
</feature>
<evidence type="ECO:0000256" key="6">
    <source>
        <dbReference type="SAM" id="Phobius"/>
    </source>
</evidence>
<keyword evidence="4 6" id="KW-1133">Transmembrane helix</keyword>
<dbReference type="Proteomes" id="UP000183772">
    <property type="component" value="Chromosome I"/>
</dbReference>
<dbReference type="RefSeq" id="WP_047703041.1">
    <property type="nucleotide sequence ID" value="NZ_CP102176.1"/>
</dbReference>
<reference evidence="8 9" key="1">
    <citation type="submission" date="2016-10" db="EMBL/GenBank/DDBJ databases">
        <authorList>
            <person name="Varghese N."/>
            <person name="Submissions S."/>
        </authorList>
    </citation>
    <scope>NUCLEOTIDE SEQUENCE [LARGE SCALE GENOMIC DNA]</scope>
    <source>
        <strain evidence="8 9">DSM 16733</strain>
    </source>
</reference>
<keyword evidence="5 6" id="KW-0472">Membrane</keyword>
<keyword evidence="2" id="KW-1003">Cell membrane</keyword>
<feature type="transmembrane region" description="Helical" evidence="6">
    <location>
        <begin position="316"/>
        <end position="339"/>
    </location>
</feature>
<dbReference type="InterPro" id="IPR011701">
    <property type="entry name" value="MFS"/>
</dbReference>
<evidence type="ECO:0000256" key="5">
    <source>
        <dbReference type="ARBA" id="ARBA00023136"/>
    </source>
</evidence>
<gene>
    <name evidence="8" type="ORF">SAMN05216476_3305</name>
</gene>
<feature type="transmembrane region" description="Helical" evidence="6">
    <location>
        <begin position="259"/>
        <end position="279"/>
    </location>
</feature>
<feature type="transmembrane region" description="Helical" evidence="6">
    <location>
        <begin position="81"/>
        <end position="100"/>
    </location>
</feature>
<dbReference type="Gene3D" id="1.20.1250.20">
    <property type="entry name" value="MFS general substrate transporter like domains"/>
    <property type="match status" value="2"/>
</dbReference>
<dbReference type="PROSITE" id="PS50850">
    <property type="entry name" value="MFS"/>
    <property type="match status" value="1"/>
</dbReference>
<name>A0AAX2DDH1_9PSED</name>
<evidence type="ECO:0000256" key="1">
    <source>
        <dbReference type="ARBA" id="ARBA00004651"/>
    </source>
</evidence>
<feature type="transmembrane region" description="Helical" evidence="6">
    <location>
        <begin position="139"/>
        <end position="159"/>
    </location>
</feature>
<evidence type="ECO:0000256" key="2">
    <source>
        <dbReference type="ARBA" id="ARBA00022475"/>
    </source>
</evidence>
<evidence type="ECO:0000256" key="3">
    <source>
        <dbReference type="ARBA" id="ARBA00022692"/>
    </source>
</evidence>
<dbReference type="InterPro" id="IPR020846">
    <property type="entry name" value="MFS_dom"/>
</dbReference>
<feature type="transmembrane region" description="Helical" evidence="6">
    <location>
        <begin position="291"/>
        <end position="310"/>
    </location>
</feature>
<dbReference type="SUPFAM" id="SSF103473">
    <property type="entry name" value="MFS general substrate transporter"/>
    <property type="match status" value="1"/>
</dbReference>
<keyword evidence="3 6" id="KW-0812">Transmembrane</keyword>
<organism evidence="8 9">
    <name type="scientific">Pseudomonas mediterranea</name>
    <dbReference type="NCBI Taxonomy" id="183795"/>
    <lineage>
        <taxon>Bacteria</taxon>
        <taxon>Pseudomonadati</taxon>
        <taxon>Pseudomonadota</taxon>
        <taxon>Gammaproteobacteria</taxon>
        <taxon>Pseudomonadales</taxon>
        <taxon>Pseudomonadaceae</taxon>
        <taxon>Pseudomonas</taxon>
    </lineage>
</organism>
<dbReference type="AlphaFoldDB" id="A0AAX2DDH1"/>
<dbReference type="PANTHER" id="PTHR43124">
    <property type="entry name" value="PURINE EFFLUX PUMP PBUE"/>
    <property type="match status" value="1"/>
</dbReference>
<feature type="transmembrane region" description="Helical" evidence="6">
    <location>
        <begin position="351"/>
        <end position="373"/>
    </location>
</feature>
<evidence type="ECO:0000313" key="8">
    <source>
        <dbReference type="EMBL" id="SDU57692.1"/>
    </source>
</evidence>
<feature type="transmembrane region" description="Helical" evidence="6">
    <location>
        <begin position="106"/>
        <end position="127"/>
    </location>
</feature>
<feature type="domain" description="Major facilitator superfamily (MFS) profile" evidence="7">
    <location>
        <begin position="15"/>
        <end position="407"/>
    </location>
</feature>
<feature type="transmembrane region" description="Helical" evidence="6">
    <location>
        <begin position="12"/>
        <end position="33"/>
    </location>
</feature>
<keyword evidence="9" id="KW-1185">Reference proteome</keyword>
<feature type="transmembrane region" description="Helical" evidence="6">
    <location>
        <begin position="45"/>
        <end position="69"/>
    </location>
</feature>
<proteinExistence type="predicted"/>
<evidence type="ECO:0000313" key="9">
    <source>
        <dbReference type="Proteomes" id="UP000183772"/>
    </source>
</evidence>
<feature type="transmembrane region" description="Helical" evidence="6">
    <location>
        <begin position="222"/>
        <end position="244"/>
    </location>
</feature>
<protein>
    <submittedName>
        <fullName evidence="8">Sugar phosphate permease</fullName>
    </submittedName>
</protein>
<evidence type="ECO:0000256" key="4">
    <source>
        <dbReference type="ARBA" id="ARBA00022989"/>
    </source>
</evidence>
<dbReference type="GO" id="GO:0005886">
    <property type="term" value="C:plasma membrane"/>
    <property type="evidence" value="ECO:0007669"/>
    <property type="project" value="UniProtKB-SubCell"/>
</dbReference>